<evidence type="ECO:0000256" key="2">
    <source>
        <dbReference type="ARBA" id="ARBA00004648"/>
    </source>
</evidence>
<evidence type="ECO:0000259" key="9">
    <source>
        <dbReference type="PROSITE" id="PS51471"/>
    </source>
</evidence>
<evidence type="ECO:0000256" key="7">
    <source>
        <dbReference type="ARBA" id="ARBA00049169"/>
    </source>
</evidence>
<comment type="subcellular location">
    <subcellularLocation>
        <location evidence="2">Endoplasmic reticulum membrane</location>
        <topology evidence="2">Single-pass type II membrane protein</topology>
    </subcellularLocation>
</comment>
<keyword evidence="3" id="KW-0479">Metal-binding</keyword>
<organism evidence="10 11">
    <name type="scientific">Chloropicon primus</name>
    <dbReference type="NCBI Taxonomy" id="1764295"/>
    <lineage>
        <taxon>Eukaryota</taxon>
        <taxon>Viridiplantae</taxon>
        <taxon>Chlorophyta</taxon>
        <taxon>Chloropicophyceae</taxon>
        <taxon>Chloropicales</taxon>
        <taxon>Chloropicaceae</taxon>
        <taxon>Chloropicon</taxon>
    </lineage>
</organism>
<gene>
    <name evidence="10" type="ORF">A3770_11p61760</name>
</gene>
<keyword evidence="5" id="KW-0560">Oxidoreductase</keyword>
<dbReference type="SMART" id="SM00702">
    <property type="entry name" value="P4Hc"/>
    <property type="match status" value="1"/>
</dbReference>
<sequence length="270" mass="30587">MGGKRKGRSGGGSGHRNKDGSVSQSATRGDPRTEKLNHLMAEVSWDGDAREAWELKAVDLAEDQPGFLVTVDNFLTPYECKQLRSIMEQVGLNPASKADLKPRKNEAYLNRESLACPCRVLYDKIYERMRPFAPELEGRECVGLTERLRYYIYRKGHRFDAHVDVSNKGPGPGEETEYTLLIYLNGTSMSDLEGGETIFWETKKKELCRIAPEQGKLLLHAHGHRCLLHAGNLVTRGVKYMIRSDVMYRREGAQSSNEDAYRPKTKDYTV</sequence>
<dbReference type="GO" id="GO:0005506">
    <property type="term" value="F:iron ion binding"/>
    <property type="evidence" value="ECO:0007669"/>
    <property type="project" value="InterPro"/>
</dbReference>
<comment type="catalytic activity">
    <reaction evidence="7">
        <text>L-prolyl-[collagen] + 2-oxoglutarate + O2 = trans-4-hydroxy-L-prolyl-[collagen] + succinate + CO2</text>
        <dbReference type="Rhea" id="RHEA:18945"/>
        <dbReference type="Rhea" id="RHEA-COMP:11676"/>
        <dbReference type="Rhea" id="RHEA-COMP:11680"/>
        <dbReference type="ChEBI" id="CHEBI:15379"/>
        <dbReference type="ChEBI" id="CHEBI:16526"/>
        <dbReference type="ChEBI" id="CHEBI:16810"/>
        <dbReference type="ChEBI" id="CHEBI:30031"/>
        <dbReference type="ChEBI" id="CHEBI:50342"/>
        <dbReference type="ChEBI" id="CHEBI:61965"/>
        <dbReference type="EC" id="1.14.11.2"/>
    </reaction>
</comment>
<dbReference type="InterPro" id="IPR044862">
    <property type="entry name" value="Pro_4_hyd_alph_FE2OG_OXY"/>
</dbReference>
<dbReference type="InterPro" id="IPR045054">
    <property type="entry name" value="P4HA-like"/>
</dbReference>
<evidence type="ECO:0000256" key="4">
    <source>
        <dbReference type="ARBA" id="ARBA00022964"/>
    </source>
</evidence>
<dbReference type="GO" id="GO:0004656">
    <property type="term" value="F:procollagen-proline 4-dioxygenase activity"/>
    <property type="evidence" value="ECO:0007669"/>
    <property type="project" value="UniProtKB-EC"/>
</dbReference>
<dbReference type="Pfam" id="PF13640">
    <property type="entry name" value="2OG-FeII_Oxy_3"/>
    <property type="match status" value="1"/>
</dbReference>
<dbReference type="Gene3D" id="2.60.120.620">
    <property type="entry name" value="q2cbj1_9rhob like domain"/>
    <property type="match status" value="1"/>
</dbReference>
<dbReference type="PANTHER" id="PTHR10869:SF236">
    <property type="entry name" value="PROLYL 4-HYDROXYLASE ALPHA SUBUNIT DOMAIN-CONTAINING PROTEIN"/>
    <property type="match status" value="1"/>
</dbReference>
<keyword evidence="11" id="KW-1185">Reference proteome</keyword>
<proteinExistence type="predicted"/>
<keyword evidence="4" id="KW-0223">Dioxygenase</keyword>
<name>A0A5B8MSE6_9CHLO</name>
<evidence type="ECO:0000256" key="8">
    <source>
        <dbReference type="SAM" id="MobiDB-lite"/>
    </source>
</evidence>
<dbReference type="PROSITE" id="PS51471">
    <property type="entry name" value="FE2OG_OXY"/>
    <property type="match status" value="1"/>
</dbReference>
<protein>
    <recommendedName>
        <fullName evidence="9">Fe2OG dioxygenase domain-containing protein</fullName>
    </recommendedName>
</protein>
<evidence type="ECO:0000256" key="6">
    <source>
        <dbReference type="ARBA" id="ARBA00023004"/>
    </source>
</evidence>
<dbReference type="PANTHER" id="PTHR10869">
    <property type="entry name" value="PROLYL 4-HYDROXYLASE ALPHA SUBUNIT"/>
    <property type="match status" value="1"/>
</dbReference>
<evidence type="ECO:0000313" key="10">
    <source>
        <dbReference type="EMBL" id="QDZ23658.1"/>
    </source>
</evidence>
<feature type="domain" description="Fe2OG dioxygenase" evidence="9">
    <location>
        <begin position="144"/>
        <end position="252"/>
    </location>
</feature>
<accession>A0A5B8MSE6</accession>
<keyword evidence="6" id="KW-0408">Iron</keyword>
<dbReference type="AlphaFoldDB" id="A0A5B8MSE6"/>
<evidence type="ECO:0000256" key="1">
    <source>
        <dbReference type="ARBA" id="ARBA00001961"/>
    </source>
</evidence>
<dbReference type="OrthoDB" id="69177at2759"/>
<evidence type="ECO:0000256" key="3">
    <source>
        <dbReference type="ARBA" id="ARBA00022723"/>
    </source>
</evidence>
<dbReference type="Proteomes" id="UP000316726">
    <property type="component" value="Chromosome 11"/>
</dbReference>
<comment type="cofactor">
    <cofactor evidence="1">
        <name>L-ascorbate</name>
        <dbReference type="ChEBI" id="CHEBI:38290"/>
    </cofactor>
</comment>
<dbReference type="InterPro" id="IPR006620">
    <property type="entry name" value="Pro_4_hyd_alph"/>
</dbReference>
<dbReference type="InterPro" id="IPR005123">
    <property type="entry name" value="Oxoglu/Fe-dep_dioxygenase_dom"/>
</dbReference>
<evidence type="ECO:0000313" key="11">
    <source>
        <dbReference type="Proteomes" id="UP000316726"/>
    </source>
</evidence>
<reference evidence="10 11" key="1">
    <citation type="submission" date="2018-07" db="EMBL/GenBank/DDBJ databases">
        <title>The complete nuclear genome of the prasinophyte Chloropicon primus (CCMP1205).</title>
        <authorList>
            <person name="Pombert J.-F."/>
            <person name="Otis C."/>
            <person name="Turmel M."/>
            <person name="Lemieux C."/>
        </authorList>
    </citation>
    <scope>NUCLEOTIDE SEQUENCE [LARGE SCALE GENOMIC DNA]</scope>
    <source>
        <strain evidence="10 11">CCMP1205</strain>
    </source>
</reference>
<feature type="region of interest" description="Disordered" evidence="8">
    <location>
        <begin position="1"/>
        <end position="34"/>
    </location>
</feature>
<dbReference type="EMBL" id="CP031044">
    <property type="protein sequence ID" value="QDZ23658.1"/>
    <property type="molecule type" value="Genomic_DNA"/>
</dbReference>
<evidence type="ECO:0000256" key="5">
    <source>
        <dbReference type="ARBA" id="ARBA00023002"/>
    </source>
</evidence>
<dbReference type="GO" id="GO:0031418">
    <property type="term" value="F:L-ascorbic acid binding"/>
    <property type="evidence" value="ECO:0007669"/>
    <property type="project" value="InterPro"/>
</dbReference>
<dbReference type="GO" id="GO:0005789">
    <property type="term" value="C:endoplasmic reticulum membrane"/>
    <property type="evidence" value="ECO:0007669"/>
    <property type="project" value="UniProtKB-SubCell"/>
</dbReference>